<gene>
    <name evidence="1" type="ORF">PPERSA_12491</name>
</gene>
<protein>
    <submittedName>
        <fullName evidence="1">Uncharacterized protein</fullName>
    </submittedName>
</protein>
<dbReference type="Proteomes" id="UP000054937">
    <property type="component" value="Unassembled WGS sequence"/>
</dbReference>
<comment type="caution">
    <text evidence="1">The sequence shown here is derived from an EMBL/GenBank/DDBJ whole genome shotgun (WGS) entry which is preliminary data.</text>
</comment>
<dbReference type="InParanoid" id="A0A0V0QPD3"/>
<evidence type="ECO:0000313" key="2">
    <source>
        <dbReference type="Proteomes" id="UP000054937"/>
    </source>
</evidence>
<dbReference type="EMBL" id="LDAU01000122">
    <property type="protein sequence ID" value="KRX04044.1"/>
    <property type="molecule type" value="Genomic_DNA"/>
</dbReference>
<organism evidence="1 2">
    <name type="scientific">Pseudocohnilembus persalinus</name>
    <name type="common">Ciliate</name>
    <dbReference type="NCBI Taxonomy" id="266149"/>
    <lineage>
        <taxon>Eukaryota</taxon>
        <taxon>Sar</taxon>
        <taxon>Alveolata</taxon>
        <taxon>Ciliophora</taxon>
        <taxon>Intramacronucleata</taxon>
        <taxon>Oligohymenophorea</taxon>
        <taxon>Scuticociliatia</taxon>
        <taxon>Philasterida</taxon>
        <taxon>Pseudocohnilembidae</taxon>
        <taxon>Pseudocohnilembus</taxon>
    </lineage>
</organism>
<accession>A0A0V0QPD3</accession>
<reference evidence="1 2" key="1">
    <citation type="journal article" date="2015" name="Sci. Rep.">
        <title>Genome of the facultative scuticociliatosis pathogen Pseudocohnilembus persalinus provides insight into its virulence through horizontal gene transfer.</title>
        <authorList>
            <person name="Xiong J."/>
            <person name="Wang G."/>
            <person name="Cheng J."/>
            <person name="Tian M."/>
            <person name="Pan X."/>
            <person name="Warren A."/>
            <person name="Jiang C."/>
            <person name="Yuan D."/>
            <person name="Miao W."/>
        </authorList>
    </citation>
    <scope>NUCLEOTIDE SEQUENCE [LARGE SCALE GENOMIC DNA]</scope>
    <source>
        <strain evidence="1">36N120E</strain>
    </source>
</reference>
<evidence type="ECO:0000313" key="1">
    <source>
        <dbReference type="EMBL" id="KRX04044.1"/>
    </source>
</evidence>
<keyword evidence="2" id="KW-1185">Reference proteome</keyword>
<proteinExistence type="predicted"/>
<name>A0A0V0QPD3_PSEPJ</name>
<dbReference type="AlphaFoldDB" id="A0A0V0QPD3"/>
<sequence>MNIKLNKLIPKNQNFTRLLNQNFSKLNIQNQQFDEIKNLKIQFDESKIDSNYKLIINHKERLFSKSVLGGAIALGVYYKLQDVYLPSLIGMYSFFLANQSLSSIERLYFNENQESIMFVKYTGFKRYKQEFSIKQIKNLKINTPLKIAIIQFSPTNVFRFSLQDKQNQEELDKFIQFLEQKIIGRIQNSQKEQKDKENQKIE</sequence>